<organism evidence="4">
    <name type="scientific">Oryza brachyantha</name>
    <name type="common">malo sina</name>
    <dbReference type="NCBI Taxonomy" id="4533"/>
    <lineage>
        <taxon>Eukaryota</taxon>
        <taxon>Viridiplantae</taxon>
        <taxon>Streptophyta</taxon>
        <taxon>Embryophyta</taxon>
        <taxon>Tracheophyta</taxon>
        <taxon>Spermatophyta</taxon>
        <taxon>Magnoliopsida</taxon>
        <taxon>Liliopsida</taxon>
        <taxon>Poales</taxon>
        <taxon>Poaceae</taxon>
        <taxon>BOP clade</taxon>
        <taxon>Oryzoideae</taxon>
        <taxon>Oryzeae</taxon>
        <taxon>Oryzinae</taxon>
        <taxon>Oryza</taxon>
    </lineage>
</organism>
<protein>
    <recommendedName>
        <fullName evidence="3">NAD-dependent epimerase/dehydratase domain-containing protein</fullName>
    </recommendedName>
</protein>
<feature type="region of interest" description="Disordered" evidence="2">
    <location>
        <begin position="72"/>
        <end position="95"/>
    </location>
</feature>
<evidence type="ECO:0000259" key="3">
    <source>
        <dbReference type="Pfam" id="PF01370"/>
    </source>
</evidence>
<dbReference type="AlphaFoldDB" id="J3MYR9"/>
<keyword evidence="1" id="KW-0560">Oxidoreductase</keyword>
<evidence type="ECO:0000256" key="2">
    <source>
        <dbReference type="SAM" id="MobiDB-lite"/>
    </source>
</evidence>
<reference evidence="4" key="2">
    <citation type="submission" date="2013-04" db="UniProtKB">
        <authorList>
            <consortium name="EnsemblPlants"/>
        </authorList>
    </citation>
    <scope>IDENTIFICATION</scope>
</reference>
<dbReference type="InterPro" id="IPR036291">
    <property type="entry name" value="NAD(P)-bd_dom_sf"/>
</dbReference>
<dbReference type="HOGENOM" id="CLU_007383_9_0_1"/>
<dbReference type="Gramene" id="OB09G21480.1">
    <property type="protein sequence ID" value="OB09G21480.1"/>
    <property type="gene ID" value="OB09G21480"/>
</dbReference>
<dbReference type="eggNOG" id="KOG1502">
    <property type="taxonomic scope" value="Eukaryota"/>
</dbReference>
<dbReference type="STRING" id="4533.J3MYR9"/>
<dbReference type="InterPro" id="IPR050425">
    <property type="entry name" value="NAD(P)_dehydrat-like"/>
</dbReference>
<proteinExistence type="predicted"/>
<name>J3MYR9_ORYBR</name>
<dbReference type="GO" id="GO:0016616">
    <property type="term" value="F:oxidoreductase activity, acting on the CH-OH group of donors, NAD or NADP as acceptor"/>
    <property type="evidence" value="ECO:0007669"/>
    <property type="project" value="TreeGrafter"/>
</dbReference>
<dbReference type="PANTHER" id="PTHR10366:SF786">
    <property type="entry name" value="OS09G0491820 PROTEIN"/>
    <property type="match status" value="1"/>
</dbReference>
<dbReference type="PANTHER" id="PTHR10366">
    <property type="entry name" value="NAD DEPENDENT EPIMERASE/DEHYDRATASE"/>
    <property type="match status" value="1"/>
</dbReference>
<dbReference type="InterPro" id="IPR001509">
    <property type="entry name" value="Epimerase_deHydtase"/>
</dbReference>
<evidence type="ECO:0000313" key="4">
    <source>
        <dbReference type="EnsemblPlants" id="OB09G21480.1"/>
    </source>
</evidence>
<dbReference type="SUPFAM" id="SSF51735">
    <property type="entry name" value="NAD(P)-binding Rossmann-fold domains"/>
    <property type="match status" value="1"/>
</dbReference>
<dbReference type="OMA" id="NYVKCSA"/>
<dbReference type="EnsemblPlants" id="OB09G21480.1">
    <property type="protein sequence ID" value="OB09G21480.1"/>
    <property type="gene ID" value="OB09G21480"/>
</dbReference>
<dbReference type="CDD" id="cd08958">
    <property type="entry name" value="FR_SDR_e"/>
    <property type="match status" value="1"/>
</dbReference>
<accession>J3MYR9</accession>
<feature type="domain" description="NAD-dependent epimerase/dehydratase" evidence="3">
    <location>
        <begin position="98"/>
        <end position="336"/>
    </location>
</feature>
<evidence type="ECO:0000313" key="5">
    <source>
        <dbReference type="Proteomes" id="UP000006038"/>
    </source>
</evidence>
<reference evidence="4" key="1">
    <citation type="journal article" date="2013" name="Nat. Commun.">
        <title>Whole-genome sequencing of Oryza brachyantha reveals mechanisms underlying Oryza genome evolution.</title>
        <authorList>
            <person name="Chen J."/>
            <person name="Huang Q."/>
            <person name="Gao D."/>
            <person name="Wang J."/>
            <person name="Lang Y."/>
            <person name="Liu T."/>
            <person name="Li B."/>
            <person name="Bai Z."/>
            <person name="Luis Goicoechea J."/>
            <person name="Liang C."/>
            <person name="Chen C."/>
            <person name="Zhang W."/>
            <person name="Sun S."/>
            <person name="Liao Y."/>
            <person name="Zhang X."/>
            <person name="Yang L."/>
            <person name="Song C."/>
            <person name="Wang M."/>
            <person name="Shi J."/>
            <person name="Liu G."/>
            <person name="Liu J."/>
            <person name="Zhou H."/>
            <person name="Zhou W."/>
            <person name="Yu Q."/>
            <person name="An N."/>
            <person name="Chen Y."/>
            <person name="Cai Q."/>
            <person name="Wang B."/>
            <person name="Liu B."/>
            <person name="Min J."/>
            <person name="Huang Y."/>
            <person name="Wu H."/>
            <person name="Li Z."/>
            <person name="Zhang Y."/>
            <person name="Yin Y."/>
            <person name="Song W."/>
            <person name="Jiang J."/>
            <person name="Jackson S.A."/>
            <person name="Wing R.A."/>
            <person name="Wang J."/>
            <person name="Chen M."/>
        </authorList>
    </citation>
    <scope>NUCLEOTIDE SEQUENCE [LARGE SCALE GENOMIC DNA]</scope>
    <source>
        <strain evidence="4">cv. IRGC 101232</strain>
    </source>
</reference>
<dbReference type="Gene3D" id="3.40.50.720">
    <property type="entry name" value="NAD(P)-binding Rossmann-like Domain"/>
    <property type="match status" value="1"/>
</dbReference>
<dbReference type="Proteomes" id="UP000006038">
    <property type="component" value="Chromosome 9"/>
</dbReference>
<sequence length="430" mass="47808">MISKEESYWFSNAILVPFYLAGRRPAGRSRRPLHHPLRRGLLVDLRLAWELPSGVVSIGSGKIYSGVRPECRTGGPTVQEARQRTRRPAGMASPPPRVCVTGGGGYIGSWLVRLLLSRGYAVHATLRDPCDPKNAHLKRLDGASEPERLRLFKADVLDSDELSVAIAGCEGVFHVASPVPGDKVVDPESEVMAPAVKGTLNVLQVCSSRKVQKVVVVSSTSAVHFNPNWPQGKPKDENCWSDRKLCMDNENWYHVSKIVAERTALEYAEKTGLNIVTVCPCLVFGPQLQPTVNTSNELLIYVTKGGPTVMKNILYHIVDVRDVAEALLLVYEKPESYGRYLCAPDHISTKAMVEFLKSMYPNYNYVKCSADADIFTPISSEKLKNLGWQPRKLEETLVDSIEYYEKEGILQDADGKSCVLPYLFRFAVEN</sequence>
<evidence type="ECO:0000256" key="1">
    <source>
        <dbReference type="ARBA" id="ARBA00023002"/>
    </source>
</evidence>
<keyword evidence="5" id="KW-1185">Reference proteome</keyword>
<dbReference type="FunFam" id="3.40.50.720:FF:000382">
    <property type="entry name" value="NAD(P)-binding Rossmann-fold superfamily protein"/>
    <property type="match status" value="1"/>
</dbReference>
<dbReference type="Pfam" id="PF01370">
    <property type="entry name" value="Epimerase"/>
    <property type="match status" value="1"/>
</dbReference>